<dbReference type="CDD" id="cd12183">
    <property type="entry name" value="LDH_like_2"/>
    <property type="match status" value="1"/>
</dbReference>
<dbReference type="PROSITE" id="PS00671">
    <property type="entry name" value="D_2_HYDROXYACID_DH_3"/>
    <property type="match status" value="1"/>
</dbReference>
<dbReference type="EMBL" id="JAIBOA010000007">
    <property type="protein sequence ID" value="MBW8483354.1"/>
    <property type="molecule type" value="Genomic_DNA"/>
</dbReference>
<name>A0ABS7FUF0_9ACTN</name>
<reference evidence="7 8" key="1">
    <citation type="submission" date="2021-07" db="EMBL/GenBank/DDBJ databases">
        <title>Actinomadura sp. PM05-2 isolated from lichen.</title>
        <authorList>
            <person name="Somphong A."/>
            <person name="Phongsopitanun W."/>
            <person name="Tanasupawat S."/>
            <person name="Peongsungnone V."/>
        </authorList>
    </citation>
    <scope>NUCLEOTIDE SEQUENCE [LARGE SCALE GENOMIC DNA]</scope>
    <source>
        <strain evidence="7 8">PM05-2</strain>
    </source>
</reference>
<evidence type="ECO:0000256" key="4">
    <source>
        <dbReference type="RuleBase" id="RU003719"/>
    </source>
</evidence>
<dbReference type="SUPFAM" id="SSF51735">
    <property type="entry name" value="NAD(P)-binding Rossmann-fold domains"/>
    <property type="match status" value="1"/>
</dbReference>
<protein>
    <submittedName>
        <fullName evidence="7">2-hydroxyacid dehydrogenase</fullName>
    </submittedName>
</protein>
<dbReference type="PANTHER" id="PTHR43026:SF1">
    <property type="entry name" value="2-HYDROXYACID DEHYDROGENASE HOMOLOG 1-RELATED"/>
    <property type="match status" value="1"/>
</dbReference>
<evidence type="ECO:0000259" key="6">
    <source>
        <dbReference type="Pfam" id="PF02826"/>
    </source>
</evidence>
<evidence type="ECO:0000256" key="3">
    <source>
        <dbReference type="ARBA" id="ARBA00023027"/>
    </source>
</evidence>
<accession>A0ABS7FUF0</accession>
<dbReference type="Pfam" id="PF00389">
    <property type="entry name" value="2-Hacid_dh"/>
    <property type="match status" value="1"/>
</dbReference>
<evidence type="ECO:0000256" key="2">
    <source>
        <dbReference type="ARBA" id="ARBA00023002"/>
    </source>
</evidence>
<feature type="domain" description="D-isomer specific 2-hydroxyacid dehydrogenase catalytic" evidence="5">
    <location>
        <begin position="17"/>
        <end position="326"/>
    </location>
</feature>
<evidence type="ECO:0000256" key="1">
    <source>
        <dbReference type="ARBA" id="ARBA00005854"/>
    </source>
</evidence>
<evidence type="ECO:0000259" key="5">
    <source>
        <dbReference type="Pfam" id="PF00389"/>
    </source>
</evidence>
<dbReference type="InterPro" id="IPR029752">
    <property type="entry name" value="D-isomer_DH_CS1"/>
</dbReference>
<dbReference type="Proteomes" id="UP000774570">
    <property type="component" value="Unassembled WGS sequence"/>
</dbReference>
<gene>
    <name evidence="7" type="ORF">K1Y72_13295</name>
</gene>
<dbReference type="PANTHER" id="PTHR43026">
    <property type="entry name" value="2-HYDROXYACID DEHYDROGENASE HOMOLOG 1-RELATED"/>
    <property type="match status" value="1"/>
</dbReference>
<evidence type="ECO:0000313" key="7">
    <source>
        <dbReference type="EMBL" id="MBW8483354.1"/>
    </source>
</evidence>
<dbReference type="Pfam" id="PF02826">
    <property type="entry name" value="2-Hacid_dh_C"/>
    <property type="match status" value="1"/>
</dbReference>
<dbReference type="InterPro" id="IPR058205">
    <property type="entry name" value="D-LDH-like"/>
</dbReference>
<proteinExistence type="inferred from homology"/>
<dbReference type="InterPro" id="IPR029753">
    <property type="entry name" value="D-isomer_DH_CS"/>
</dbReference>
<dbReference type="RefSeq" id="WP_220166531.1">
    <property type="nucleotide sequence ID" value="NZ_JAIBOA010000007.1"/>
</dbReference>
<organism evidence="7 8">
    <name type="scientific">Actinomadura parmotrematis</name>
    <dbReference type="NCBI Taxonomy" id="2864039"/>
    <lineage>
        <taxon>Bacteria</taxon>
        <taxon>Bacillati</taxon>
        <taxon>Actinomycetota</taxon>
        <taxon>Actinomycetes</taxon>
        <taxon>Streptosporangiales</taxon>
        <taxon>Thermomonosporaceae</taxon>
        <taxon>Actinomadura</taxon>
    </lineage>
</organism>
<keyword evidence="2 4" id="KW-0560">Oxidoreductase</keyword>
<dbReference type="PROSITE" id="PS00065">
    <property type="entry name" value="D_2_HYDROXYACID_DH_1"/>
    <property type="match status" value="1"/>
</dbReference>
<evidence type="ECO:0000313" key="8">
    <source>
        <dbReference type="Proteomes" id="UP000774570"/>
    </source>
</evidence>
<keyword evidence="8" id="KW-1185">Reference proteome</keyword>
<dbReference type="SUPFAM" id="SSF52283">
    <property type="entry name" value="Formate/glycerate dehydrogenase catalytic domain-like"/>
    <property type="match status" value="1"/>
</dbReference>
<dbReference type="Gene3D" id="3.40.50.720">
    <property type="entry name" value="NAD(P)-binding Rossmann-like Domain"/>
    <property type="match status" value="2"/>
</dbReference>
<keyword evidence="3" id="KW-0520">NAD</keyword>
<dbReference type="InterPro" id="IPR036291">
    <property type="entry name" value="NAD(P)-bd_dom_sf"/>
</dbReference>
<dbReference type="InterPro" id="IPR006139">
    <property type="entry name" value="D-isomer_2_OHA_DH_cat_dom"/>
</dbReference>
<feature type="domain" description="D-isomer specific 2-hydroxyacid dehydrogenase NAD-binding" evidence="6">
    <location>
        <begin position="110"/>
        <end position="296"/>
    </location>
</feature>
<dbReference type="InterPro" id="IPR006140">
    <property type="entry name" value="D-isomer_DH_NAD-bd"/>
</dbReference>
<comment type="caution">
    <text evidence="7">The sequence shown here is derived from an EMBL/GenBank/DDBJ whole genome shotgun (WGS) entry which is preliminary data.</text>
</comment>
<comment type="similarity">
    <text evidence="1 4">Belongs to the D-isomer specific 2-hydroxyacid dehydrogenase family.</text>
</comment>
<sequence>MRVLACGVRTYERAALERHFQDRHPLHCVTWVPDGDTVGLAAGYEAVCTSPAARLDAALLGRLAAGGTRLITQRASGYTNIDLDAARELGLWVARVSSYSPHSVAEFAWTLVHALNRHVHRSYQRTREFDFRLDGLLGRDLHGRAVGVVGTGRIGTVFARIAQGYRMRLYGWDREENPECRALGMTYLPLEDLLGRAEIVSLHVPLTPETRHLIDASRLACLPDGAILVNTGRGGLIDTTALVSSLRAGRLGGVGLDVYEEEERYFFRDLSDEVVTDDVLARLMTFPNVVVTSHQAFFTAEATATILATQAANVDDYLAGRATENTLVRGRDA</sequence>